<dbReference type="EMBL" id="NKHF01000110">
    <property type="protein sequence ID" value="PCK29624.1"/>
    <property type="molecule type" value="Genomic_DNA"/>
</dbReference>
<keyword evidence="1" id="KW-0175">Coiled coil</keyword>
<dbReference type="AlphaFoldDB" id="A0A2A5JJJ9"/>
<dbReference type="Proteomes" id="UP000228621">
    <property type="component" value="Unassembled WGS sequence"/>
</dbReference>
<evidence type="ECO:0000313" key="2">
    <source>
        <dbReference type="EMBL" id="PCK29624.1"/>
    </source>
</evidence>
<evidence type="ECO:0000256" key="1">
    <source>
        <dbReference type="SAM" id="Coils"/>
    </source>
</evidence>
<dbReference type="RefSeq" id="WP_099644108.1">
    <property type="nucleotide sequence ID" value="NZ_JAXGFZ010000002.1"/>
</dbReference>
<comment type="caution">
    <text evidence="2">The sequence shown here is derived from an EMBL/GenBank/DDBJ whole genome shotgun (WGS) entry which is preliminary data.</text>
</comment>
<gene>
    <name evidence="2" type="ORF">CEX98_21840</name>
</gene>
<accession>A0A2A5JJJ9</accession>
<reference evidence="3" key="1">
    <citation type="journal article" date="2019" name="Genome Announc.">
        <title>Draft Genome Sequence of Pseudoalteromonas piscicida Strain 36Y ROTHPW, an Hypersaline Seawater Isolate from the South Coast of Sonora, Mexico.</title>
        <authorList>
            <person name="Sanchez-Diaz R."/>
            <person name="Molina-Garza Z.J."/>
            <person name="Cruz-Suarez L.E."/>
            <person name="Selvin J."/>
            <person name="Kiran G.S."/>
            <person name="Ibarra-Gamez J.C."/>
            <person name="Gomez-Gil B."/>
            <person name="Galaviz-Silva L."/>
        </authorList>
    </citation>
    <scope>NUCLEOTIDE SEQUENCE [LARGE SCALE GENOMIC DNA]</scope>
    <source>
        <strain evidence="3">36Y_RITHPW</strain>
    </source>
</reference>
<protein>
    <recommendedName>
        <fullName evidence="4">Transposase</fullName>
    </recommendedName>
</protein>
<keyword evidence="3" id="KW-1185">Reference proteome</keyword>
<sequence length="41" mass="4847">MEASDIKRLKELEEENRKLKDMFATLSLKHSMLEDIIAKKL</sequence>
<evidence type="ECO:0008006" key="4">
    <source>
        <dbReference type="Google" id="ProtNLM"/>
    </source>
</evidence>
<name>A0A2A5JJJ9_PSEO7</name>
<organism evidence="2 3">
    <name type="scientific">Pseudoalteromonas piscicida</name>
    <dbReference type="NCBI Taxonomy" id="43662"/>
    <lineage>
        <taxon>Bacteria</taxon>
        <taxon>Pseudomonadati</taxon>
        <taxon>Pseudomonadota</taxon>
        <taxon>Gammaproteobacteria</taxon>
        <taxon>Alteromonadales</taxon>
        <taxon>Pseudoalteromonadaceae</taxon>
        <taxon>Pseudoalteromonas</taxon>
    </lineage>
</organism>
<evidence type="ECO:0000313" key="3">
    <source>
        <dbReference type="Proteomes" id="UP000228621"/>
    </source>
</evidence>
<feature type="coiled-coil region" evidence="1">
    <location>
        <begin position="2"/>
        <end position="29"/>
    </location>
</feature>
<proteinExistence type="predicted"/>